<evidence type="ECO:0000256" key="5">
    <source>
        <dbReference type="ARBA" id="ARBA00023136"/>
    </source>
</evidence>
<name>A0A7Y8C374_9PSED</name>
<organism evidence="7 8">
    <name type="scientific">Pseudomonas gingeri</name>
    <dbReference type="NCBI Taxonomy" id="117681"/>
    <lineage>
        <taxon>Bacteria</taxon>
        <taxon>Pseudomonadati</taxon>
        <taxon>Pseudomonadota</taxon>
        <taxon>Gammaproteobacteria</taxon>
        <taxon>Pseudomonadales</taxon>
        <taxon>Pseudomonadaceae</taxon>
        <taxon>Pseudomonas</taxon>
    </lineage>
</organism>
<dbReference type="PIRSF" id="PIRSF006324">
    <property type="entry name" value="LeuE"/>
    <property type="match status" value="1"/>
</dbReference>
<protein>
    <submittedName>
        <fullName evidence="7">LysE family translocator</fullName>
    </submittedName>
</protein>
<evidence type="ECO:0000313" key="7">
    <source>
        <dbReference type="EMBL" id="NWB97893.1"/>
    </source>
</evidence>
<dbReference type="EMBL" id="JACAQB010000008">
    <property type="protein sequence ID" value="NWB97893.1"/>
    <property type="molecule type" value="Genomic_DNA"/>
</dbReference>
<evidence type="ECO:0000256" key="2">
    <source>
        <dbReference type="ARBA" id="ARBA00022475"/>
    </source>
</evidence>
<reference evidence="7 8" key="1">
    <citation type="submission" date="2020-04" db="EMBL/GenBank/DDBJ databases">
        <title>Molecular characterization of pseudomonads from Agaricus bisporus reveal novel blotch 2 pathogens in Western Europe.</title>
        <authorList>
            <person name="Taparia T."/>
            <person name="Krijger M."/>
            <person name="Haynes E."/>
            <person name="Elpinstone J.G."/>
            <person name="Noble R."/>
            <person name="Van Der Wolf J."/>
        </authorList>
    </citation>
    <scope>NUCLEOTIDE SEQUENCE [LARGE SCALE GENOMIC DNA]</scope>
    <source>
        <strain evidence="7 8">H7001</strain>
    </source>
</reference>
<dbReference type="Proteomes" id="UP000539985">
    <property type="component" value="Unassembled WGS sequence"/>
</dbReference>
<comment type="caution">
    <text evidence="7">The sequence shown here is derived from an EMBL/GenBank/DDBJ whole genome shotgun (WGS) entry which is preliminary data.</text>
</comment>
<feature type="transmembrane region" description="Helical" evidence="6">
    <location>
        <begin position="146"/>
        <end position="166"/>
    </location>
</feature>
<feature type="transmembrane region" description="Helical" evidence="6">
    <location>
        <begin position="39"/>
        <end position="62"/>
    </location>
</feature>
<dbReference type="PANTHER" id="PTHR30086">
    <property type="entry name" value="ARGININE EXPORTER PROTEIN ARGO"/>
    <property type="match status" value="1"/>
</dbReference>
<sequence>MNELLAVAAITILAVISPGPDFAMVTRNSYAYGRRSGLMAALGIACGVQIHVFYTVFGIAVIITRSPMLFMAMKVLGAGYLIYLGIKSLTNTSTLTLNNVSGPVPPLWKAFRTGFLTNALNPKTMLFVVATYTQVVQTSSSLTANFSYGLFMSFSHWVWFSFVALFFSAEALRRRMLEKQRTVDKIIGMALIGLGAFLVLPGFGR</sequence>
<evidence type="ECO:0000313" key="8">
    <source>
        <dbReference type="Proteomes" id="UP000539985"/>
    </source>
</evidence>
<dbReference type="AlphaFoldDB" id="A0A7Y8C374"/>
<keyword evidence="5 6" id="KW-0472">Membrane</keyword>
<evidence type="ECO:0000256" key="1">
    <source>
        <dbReference type="ARBA" id="ARBA00004651"/>
    </source>
</evidence>
<feature type="transmembrane region" description="Helical" evidence="6">
    <location>
        <begin position="69"/>
        <end position="86"/>
    </location>
</feature>
<keyword evidence="2" id="KW-1003">Cell membrane</keyword>
<dbReference type="GO" id="GO:0015171">
    <property type="term" value="F:amino acid transmembrane transporter activity"/>
    <property type="evidence" value="ECO:0007669"/>
    <property type="project" value="TreeGrafter"/>
</dbReference>
<dbReference type="RefSeq" id="WP_177103547.1">
    <property type="nucleotide sequence ID" value="NZ_JACAQB010000008.1"/>
</dbReference>
<keyword evidence="3 6" id="KW-0812">Transmembrane</keyword>
<feature type="transmembrane region" description="Helical" evidence="6">
    <location>
        <begin position="186"/>
        <end position="204"/>
    </location>
</feature>
<dbReference type="GO" id="GO:0005886">
    <property type="term" value="C:plasma membrane"/>
    <property type="evidence" value="ECO:0007669"/>
    <property type="project" value="UniProtKB-SubCell"/>
</dbReference>
<evidence type="ECO:0000256" key="6">
    <source>
        <dbReference type="SAM" id="Phobius"/>
    </source>
</evidence>
<dbReference type="PANTHER" id="PTHR30086:SF21">
    <property type="entry name" value="TRANSPORT PROTEIN"/>
    <property type="match status" value="1"/>
</dbReference>
<proteinExistence type="predicted"/>
<gene>
    <name evidence="7" type="ORF">HX882_18515</name>
</gene>
<accession>A0A7Y8C374</accession>
<dbReference type="InterPro" id="IPR001123">
    <property type="entry name" value="LeuE-type"/>
</dbReference>
<keyword evidence="4 6" id="KW-1133">Transmembrane helix</keyword>
<dbReference type="Pfam" id="PF01810">
    <property type="entry name" value="LysE"/>
    <property type="match status" value="1"/>
</dbReference>
<comment type="subcellular location">
    <subcellularLocation>
        <location evidence="1">Cell membrane</location>
        <topology evidence="1">Multi-pass membrane protein</topology>
    </subcellularLocation>
</comment>
<evidence type="ECO:0000256" key="4">
    <source>
        <dbReference type="ARBA" id="ARBA00022989"/>
    </source>
</evidence>
<evidence type="ECO:0000256" key="3">
    <source>
        <dbReference type="ARBA" id="ARBA00022692"/>
    </source>
</evidence>